<name>A0A0W0WDY9_9GAMM</name>
<dbReference type="OrthoDB" id="240864at2"/>
<comment type="caution">
    <text evidence="1">The sequence shown here is derived from an EMBL/GenBank/DDBJ whole genome shotgun (WGS) entry which is preliminary data.</text>
</comment>
<dbReference type="CDD" id="cd09737">
    <property type="entry name" value="Csy3_I-F"/>
    <property type="match status" value="1"/>
</dbReference>
<dbReference type="RefSeq" id="WP_058451364.1">
    <property type="nucleotide sequence ID" value="NZ_CAAAIB010000006.1"/>
</dbReference>
<evidence type="ECO:0000313" key="2">
    <source>
        <dbReference type="Proteomes" id="UP000054908"/>
    </source>
</evidence>
<dbReference type="AlphaFoldDB" id="A0A0W0WDY9"/>
<proteinExistence type="predicted"/>
<dbReference type="STRING" id="466.Lmac_0537"/>
<evidence type="ECO:0000313" key="1">
    <source>
        <dbReference type="EMBL" id="KTD30593.1"/>
    </source>
</evidence>
<dbReference type="InterPro" id="IPR013399">
    <property type="entry name" value="CRISPR-assoc_prot_Csy3"/>
</dbReference>
<dbReference type="EMBL" id="LNYL01000012">
    <property type="protein sequence ID" value="KTD30593.1"/>
    <property type="molecule type" value="Genomic_DNA"/>
</dbReference>
<accession>A0A0W0WDY9</accession>
<sequence>MARNDNVATVLAFEKKLVPSDGFFYGTTWEDRYTNAFPLTLMEKSVRGTISNRLKKAMQADPAKLDAEVEKPNLQKVDCCSLSENQDTLKIQFTLKVLSNIEKPSASNNAGFNESYKAAVKNYIQHTGFSELAKRYALNIANARFLWRNRVGAEKIEVKVQVLNATGIQSWTFDSTKFSLFDFDVNDEDVNSLAKKIAQALSGEIPFLLLDINAYAQIGKAQEVYPSEELILDKSNNKNKKSKILYQINNIAGMHSQKIGNALRSIDTWYPDFEEVTTGPIAIEPYGAVTNLGIAYRNPKNKSDFFTLFDKFARGEPLETEAQEHYVMAVLVRGGVFGESGKD</sequence>
<reference evidence="1 2" key="1">
    <citation type="submission" date="2015-11" db="EMBL/GenBank/DDBJ databases">
        <title>Genomic analysis of 38 Legionella species identifies large and diverse effector repertoires.</title>
        <authorList>
            <person name="Burstein D."/>
            <person name="Amaro F."/>
            <person name="Zusman T."/>
            <person name="Lifshitz Z."/>
            <person name="Cohen O."/>
            <person name="Gilbert J.A."/>
            <person name="Pupko T."/>
            <person name="Shuman H.A."/>
            <person name="Segal G."/>
        </authorList>
    </citation>
    <scope>NUCLEOTIDE SEQUENCE [LARGE SCALE GENOMIC DNA]</scope>
    <source>
        <strain evidence="1 2">PX-1-G2-E2</strain>
    </source>
</reference>
<organism evidence="1 2">
    <name type="scientific">Legionella maceachernii</name>
    <dbReference type="NCBI Taxonomy" id="466"/>
    <lineage>
        <taxon>Bacteria</taxon>
        <taxon>Pseudomonadati</taxon>
        <taxon>Pseudomonadota</taxon>
        <taxon>Gammaproteobacteria</taxon>
        <taxon>Legionellales</taxon>
        <taxon>Legionellaceae</taxon>
        <taxon>Legionella</taxon>
    </lineage>
</organism>
<dbReference type="Proteomes" id="UP000054908">
    <property type="component" value="Unassembled WGS sequence"/>
</dbReference>
<gene>
    <name evidence="1" type="primary">csy3</name>
    <name evidence="1" type="ORF">Lmac_0537</name>
</gene>
<dbReference type="Pfam" id="PF09615">
    <property type="entry name" value="Cas_Csy3"/>
    <property type="match status" value="1"/>
</dbReference>
<keyword evidence="2" id="KW-1185">Reference proteome</keyword>
<dbReference type="PATRIC" id="fig|466.6.peg.571"/>
<dbReference type="NCBIfam" id="TIGR02566">
    <property type="entry name" value="cas_Csy3"/>
    <property type="match status" value="1"/>
</dbReference>
<protein>
    <submittedName>
        <fullName evidence="1">CRISPR-associated protein Csy3</fullName>
    </submittedName>
</protein>